<gene>
    <name evidence="3" type="ORF">LSH36_501g06010</name>
</gene>
<accession>A0AAD9J839</accession>
<feature type="region of interest" description="Disordered" evidence="1">
    <location>
        <begin position="1"/>
        <end position="140"/>
    </location>
</feature>
<protein>
    <recommendedName>
        <fullName evidence="2">Metallo-beta-lactamase domain-containing protein</fullName>
    </recommendedName>
</protein>
<feature type="non-terminal residue" evidence="3">
    <location>
        <position position="1"/>
    </location>
</feature>
<dbReference type="SUPFAM" id="SSF56281">
    <property type="entry name" value="Metallo-hydrolase/oxidoreductase"/>
    <property type="match status" value="1"/>
</dbReference>
<organism evidence="3 4">
    <name type="scientific">Paralvinella palmiformis</name>
    <dbReference type="NCBI Taxonomy" id="53620"/>
    <lineage>
        <taxon>Eukaryota</taxon>
        <taxon>Metazoa</taxon>
        <taxon>Spiralia</taxon>
        <taxon>Lophotrochozoa</taxon>
        <taxon>Annelida</taxon>
        <taxon>Polychaeta</taxon>
        <taxon>Sedentaria</taxon>
        <taxon>Canalipalpata</taxon>
        <taxon>Terebellida</taxon>
        <taxon>Terebelliformia</taxon>
        <taxon>Alvinellidae</taxon>
        <taxon>Paralvinella</taxon>
    </lineage>
</organism>
<keyword evidence="4" id="KW-1185">Reference proteome</keyword>
<comment type="caution">
    <text evidence="3">The sequence shown here is derived from an EMBL/GenBank/DDBJ whole genome shotgun (WGS) entry which is preliminary data.</text>
</comment>
<feature type="domain" description="Metallo-beta-lactamase" evidence="2">
    <location>
        <begin position="242"/>
        <end position="443"/>
    </location>
</feature>
<feature type="compositionally biased region" description="Polar residues" evidence="1">
    <location>
        <begin position="1"/>
        <end position="20"/>
    </location>
</feature>
<dbReference type="GO" id="GO:0070290">
    <property type="term" value="F:N-acylphosphatidylethanolamine-specific phospholipase D activity"/>
    <property type="evidence" value="ECO:0007669"/>
    <property type="project" value="TreeGrafter"/>
</dbReference>
<proteinExistence type="predicted"/>
<feature type="compositionally biased region" description="Polar residues" evidence="1">
    <location>
        <begin position="88"/>
        <end position="108"/>
    </location>
</feature>
<evidence type="ECO:0000259" key="2">
    <source>
        <dbReference type="Pfam" id="PF12706"/>
    </source>
</evidence>
<evidence type="ECO:0000313" key="4">
    <source>
        <dbReference type="Proteomes" id="UP001208570"/>
    </source>
</evidence>
<dbReference type="EMBL" id="JAODUP010000501">
    <property type="protein sequence ID" value="KAK2148362.1"/>
    <property type="molecule type" value="Genomic_DNA"/>
</dbReference>
<sequence>TNQNRDSAIETDSSSNNQSASDHESASYLKFESASDHESASDLKSESASGNESDSDVKSESASGNESASDLKSESASGNESDSDVKSESASGNESVSDVKSESASGNESDSDVKSESASGNESVSDVKSESASANESDSDVKSDVLFLMESTSKNLPKPLKINGRYSVPWKCGKLPPSKLEYVAYKILHPNRNPIPSQEELSKTLPVEKPDLDKLHNPPTDSIQATWLGHSTVLVQMEGLTVITDPVFSTRCSPVQFAGPTRYRDVPCTISDLPPINVVVISHNHYDHLDWYSVRELDTRFGSALHWFVPEGLGHWMRTTVGCKNVKEMTWWESDHPPHKPDVKFVFTPAQHWSGRGLFDTNKTLWGSWSIIGSSLRFFFAGDTGYSDVFKTIGEMYGPFNLSAIPIGAYEPRWFMSPHHVGPEEAIQIHKDIKSRRSLGIHWGTFKLTNELYLKPRENLKDSLIEAGLSLSDFFTIKHGETINVDT</sequence>
<dbReference type="PANTHER" id="PTHR15032:SF4">
    <property type="entry name" value="N-ACYL-PHOSPHATIDYLETHANOLAMINE-HYDROLYZING PHOSPHOLIPASE D"/>
    <property type="match status" value="1"/>
</dbReference>
<reference evidence="3" key="1">
    <citation type="journal article" date="2023" name="Mol. Biol. Evol.">
        <title>Third-Generation Sequencing Reveals the Adaptive Role of the Epigenome in Three Deep-Sea Polychaetes.</title>
        <authorList>
            <person name="Perez M."/>
            <person name="Aroh O."/>
            <person name="Sun Y."/>
            <person name="Lan Y."/>
            <person name="Juniper S.K."/>
            <person name="Young C.R."/>
            <person name="Angers B."/>
            <person name="Qian P.Y."/>
        </authorList>
    </citation>
    <scope>NUCLEOTIDE SEQUENCE</scope>
    <source>
        <strain evidence="3">P08H-3</strain>
    </source>
</reference>
<name>A0AAD9J839_9ANNE</name>
<evidence type="ECO:0000256" key="1">
    <source>
        <dbReference type="SAM" id="MobiDB-lite"/>
    </source>
</evidence>
<dbReference type="GO" id="GO:0005737">
    <property type="term" value="C:cytoplasm"/>
    <property type="evidence" value="ECO:0007669"/>
    <property type="project" value="TreeGrafter"/>
</dbReference>
<dbReference type="InterPro" id="IPR001279">
    <property type="entry name" value="Metallo-B-lactamas"/>
</dbReference>
<dbReference type="PANTHER" id="PTHR15032">
    <property type="entry name" value="N-ACYL-PHOSPHATIDYLETHANOLAMINE-HYDROLYZING PHOSPHOLIPASE D"/>
    <property type="match status" value="1"/>
</dbReference>
<feature type="compositionally biased region" description="Polar residues" evidence="1">
    <location>
        <begin position="60"/>
        <end position="80"/>
    </location>
</feature>
<feature type="compositionally biased region" description="Polar residues" evidence="1">
    <location>
        <begin position="116"/>
        <end position="126"/>
    </location>
</feature>
<dbReference type="Proteomes" id="UP001208570">
    <property type="component" value="Unassembled WGS sequence"/>
</dbReference>
<dbReference type="GO" id="GO:0070291">
    <property type="term" value="P:N-acylethanolamine metabolic process"/>
    <property type="evidence" value="ECO:0007669"/>
    <property type="project" value="TreeGrafter"/>
</dbReference>
<dbReference type="AlphaFoldDB" id="A0AAD9J839"/>
<dbReference type="InterPro" id="IPR036866">
    <property type="entry name" value="RibonucZ/Hydroxyglut_hydro"/>
</dbReference>
<feature type="compositionally biased region" description="Basic and acidic residues" evidence="1">
    <location>
        <begin position="33"/>
        <end position="45"/>
    </location>
</feature>
<evidence type="ECO:0000313" key="3">
    <source>
        <dbReference type="EMBL" id="KAK2148362.1"/>
    </source>
</evidence>
<dbReference type="Gene3D" id="3.60.15.10">
    <property type="entry name" value="Ribonuclease Z/Hydroxyacylglutathione hydrolase-like"/>
    <property type="match status" value="1"/>
</dbReference>
<dbReference type="GO" id="GO:0070292">
    <property type="term" value="P:N-acylphosphatidylethanolamine metabolic process"/>
    <property type="evidence" value="ECO:0007669"/>
    <property type="project" value="TreeGrafter"/>
</dbReference>
<dbReference type="Pfam" id="PF12706">
    <property type="entry name" value="Lactamase_B_2"/>
    <property type="match status" value="1"/>
</dbReference>